<dbReference type="Proteomes" id="UP001292094">
    <property type="component" value="Unassembled WGS sequence"/>
</dbReference>
<dbReference type="EC" id="3.1.3.2" evidence="3"/>
<dbReference type="GO" id="GO:0003993">
    <property type="term" value="F:acid phosphatase activity"/>
    <property type="evidence" value="ECO:0007669"/>
    <property type="project" value="UniProtKB-EC"/>
</dbReference>
<feature type="domain" description="Calcineurin-like phosphoesterase" evidence="4">
    <location>
        <begin position="140"/>
        <end position="271"/>
    </location>
</feature>
<keyword evidence="7" id="KW-1185">Reference proteome</keyword>
<keyword evidence="2" id="KW-0325">Glycoprotein</keyword>
<evidence type="ECO:0000259" key="4">
    <source>
        <dbReference type="Pfam" id="PF00149"/>
    </source>
</evidence>
<dbReference type="InterPro" id="IPR008963">
    <property type="entry name" value="Purple_acid_Pase-like_N"/>
</dbReference>
<feature type="chain" id="PRO_5041766838" description="Purple acid phosphatase" evidence="3">
    <location>
        <begin position="19"/>
        <end position="281"/>
    </location>
</feature>
<gene>
    <name evidence="6" type="ORF">Pmani_013969</name>
</gene>
<name>A0AAE1PV39_9EUCA</name>
<dbReference type="Pfam" id="PF16656">
    <property type="entry name" value="Pur_ac_phosph_N"/>
    <property type="match status" value="1"/>
</dbReference>
<keyword evidence="1 3" id="KW-0732">Signal</keyword>
<sequence>MKLICLLMVILVMERGHTLSPRTKNFRRELRIDDFQPQQIHIAIGQTNQDIVVTWTTPSPTDSSLVKYGRKKIEQTALGNSLKFVDGGSEHREMWIHRVTLSGLQPDATYKYHCGSYQGWSEMFTFSTWKKGTDWPVSLAMFGDMGAINAQSLPRLQEETQKGMYHGIVHVGDFAYNMDTDNARIGDTFMRQIQPIAAYVPYMTCPGNHEQKYNFSNYRARFSMPGYLDTESLFYSWNIGPVHMIAINTEAYYFLNYGLKPLSRQYEWLLDDLEVPEENHM</sequence>
<dbReference type="AlphaFoldDB" id="A0AAE1PV39"/>
<evidence type="ECO:0000313" key="7">
    <source>
        <dbReference type="Proteomes" id="UP001292094"/>
    </source>
</evidence>
<dbReference type="GO" id="GO:0046872">
    <property type="term" value="F:metal ion binding"/>
    <property type="evidence" value="ECO:0007669"/>
    <property type="project" value="InterPro"/>
</dbReference>
<feature type="signal peptide" evidence="3">
    <location>
        <begin position="1"/>
        <end position="18"/>
    </location>
</feature>
<dbReference type="InterPro" id="IPR003961">
    <property type="entry name" value="FN3_dom"/>
</dbReference>
<dbReference type="Gene3D" id="3.60.21.10">
    <property type="match status" value="1"/>
</dbReference>
<dbReference type="InterPro" id="IPR029052">
    <property type="entry name" value="Metallo-depent_PP-like"/>
</dbReference>
<dbReference type="PANTHER" id="PTHR45867">
    <property type="entry name" value="PURPLE ACID PHOSPHATASE"/>
    <property type="match status" value="1"/>
</dbReference>
<evidence type="ECO:0000259" key="5">
    <source>
        <dbReference type="Pfam" id="PF16656"/>
    </source>
</evidence>
<organism evidence="6 7">
    <name type="scientific">Petrolisthes manimaculis</name>
    <dbReference type="NCBI Taxonomy" id="1843537"/>
    <lineage>
        <taxon>Eukaryota</taxon>
        <taxon>Metazoa</taxon>
        <taxon>Ecdysozoa</taxon>
        <taxon>Arthropoda</taxon>
        <taxon>Crustacea</taxon>
        <taxon>Multicrustacea</taxon>
        <taxon>Malacostraca</taxon>
        <taxon>Eumalacostraca</taxon>
        <taxon>Eucarida</taxon>
        <taxon>Decapoda</taxon>
        <taxon>Pleocyemata</taxon>
        <taxon>Anomura</taxon>
        <taxon>Galatheoidea</taxon>
        <taxon>Porcellanidae</taxon>
        <taxon>Petrolisthes</taxon>
    </lineage>
</organism>
<dbReference type="Gene3D" id="2.60.40.380">
    <property type="entry name" value="Purple acid phosphatase-like, N-terminal"/>
    <property type="match status" value="1"/>
</dbReference>
<protein>
    <recommendedName>
        <fullName evidence="3">Purple acid phosphatase</fullName>
        <ecNumber evidence="3">3.1.3.2</ecNumber>
    </recommendedName>
</protein>
<dbReference type="CDD" id="cd00839">
    <property type="entry name" value="MPP_PAPs"/>
    <property type="match status" value="1"/>
</dbReference>
<comment type="catalytic activity">
    <reaction evidence="3">
        <text>a phosphate monoester + H2O = an alcohol + phosphate</text>
        <dbReference type="Rhea" id="RHEA:15017"/>
        <dbReference type="ChEBI" id="CHEBI:15377"/>
        <dbReference type="ChEBI" id="CHEBI:30879"/>
        <dbReference type="ChEBI" id="CHEBI:43474"/>
        <dbReference type="ChEBI" id="CHEBI:67140"/>
        <dbReference type="EC" id="3.1.3.2"/>
    </reaction>
</comment>
<proteinExistence type="inferred from homology"/>
<dbReference type="CDD" id="cd00063">
    <property type="entry name" value="FN3"/>
    <property type="match status" value="1"/>
</dbReference>
<dbReference type="Pfam" id="PF00149">
    <property type="entry name" value="Metallophos"/>
    <property type="match status" value="1"/>
</dbReference>
<dbReference type="SUPFAM" id="SSF56300">
    <property type="entry name" value="Metallo-dependent phosphatases"/>
    <property type="match status" value="1"/>
</dbReference>
<evidence type="ECO:0000256" key="2">
    <source>
        <dbReference type="ARBA" id="ARBA00023180"/>
    </source>
</evidence>
<feature type="domain" description="Purple acid phosphatase N-terminal" evidence="5">
    <location>
        <begin position="37"/>
        <end position="128"/>
    </location>
</feature>
<dbReference type="SUPFAM" id="SSF49363">
    <property type="entry name" value="Purple acid phosphatase, N-terminal domain"/>
    <property type="match status" value="1"/>
</dbReference>
<dbReference type="EMBL" id="JAWZYT010001187">
    <property type="protein sequence ID" value="KAK4314768.1"/>
    <property type="molecule type" value="Genomic_DNA"/>
</dbReference>
<accession>A0AAE1PV39</accession>
<keyword evidence="3" id="KW-0378">Hydrolase</keyword>
<dbReference type="InterPro" id="IPR015914">
    <property type="entry name" value="PAPs_N"/>
</dbReference>
<comment type="caution">
    <text evidence="6">The sequence shown here is derived from an EMBL/GenBank/DDBJ whole genome shotgun (WGS) entry which is preliminary data.</text>
</comment>
<dbReference type="PANTHER" id="PTHR45867:SF3">
    <property type="entry name" value="ACID PHOSPHATASE TYPE 7"/>
    <property type="match status" value="1"/>
</dbReference>
<evidence type="ECO:0000256" key="3">
    <source>
        <dbReference type="RuleBase" id="RU361203"/>
    </source>
</evidence>
<dbReference type="InterPro" id="IPR041792">
    <property type="entry name" value="MPP_PAP"/>
</dbReference>
<evidence type="ECO:0000256" key="1">
    <source>
        <dbReference type="ARBA" id="ARBA00022729"/>
    </source>
</evidence>
<dbReference type="InterPro" id="IPR004843">
    <property type="entry name" value="Calcineurin-like_PHP"/>
</dbReference>
<reference evidence="6" key="1">
    <citation type="submission" date="2023-11" db="EMBL/GenBank/DDBJ databases">
        <title>Genome assemblies of two species of porcelain crab, Petrolisthes cinctipes and Petrolisthes manimaculis (Anomura: Porcellanidae).</title>
        <authorList>
            <person name="Angst P."/>
        </authorList>
    </citation>
    <scope>NUCLEOTIDE SEQUENCE</scope>
    <source>
        <strain evidence="6">PB745_02</strain>
        <tissue evidence="6">Gill</tissue>
    </source>
</reference>
<evidence type="ECO:0000313" key="6">
    <source>
        <dbReference type="EMBL" id="KAK4314768.1"/>
    </source>
</evidence>
<comment type="similarity">
    <text evidence="3">Belongs to the metallophosphoesterase superfamily. Purple acid phosphatase family.</text>
</comment>